<name>A0A951Q2H9_9NOST</name>
<dbReference type="SUPFAM" id="SSF51126">
    <property type="entry name" value="Pectin lyase-like"/>
    <property type="match status" value="1"/>
</dbReference>
<evidence type="ECO:0000256" key="3">
    <source>
        <dbReference type="ARBA" id="ARBA00022729"/>
    </source>
</evidence>
<dbReference type="Proteomes" id="UP000715781">
    <property type="component" value="Unassembled WGS sequence"/>
</dbReference>
<dbReference type="InterPro" id="IPR012334">
    <property type="entry name" value="Pectin_lyas_fold"/>
</dbReference>
<dbReference type="InterPro" id="IPR052052">
    <property type="entry name" value="Polysaccharide_Lyase_9"/>
</dbReference>
<dbReference type="GO" id="GO:0016837">
    <property type="term" value="F:carbon-oxygen lyase activity, acting on polysaccharides"/>
    <property type="evidence" value="ECO:0007669"/>
    <property type="project" value="TreeGrafter"/>
</dbReference>
<dbReference type="InterPro" id="IPR006626">
    <property type="entry name" value="PbH1"/>
</dbReference>
<dbReference type="PANTHER" id="PTHR40088:SF2">
    <property type="entry name" value="SECRETED SUGAR HYDROLASE"/>
    <property type="match status" value="1"/>
</dbReference>
<dbReference type="InterPro" id="IPR059226">
    <property type="entry name" value="Choice_anch_Q_dom"/>
</dbReference>
<reference evidence="4" key="2">
    <citation type="journal article" date="2022" name="Microbiol. Resour. Announc.">
        <title>Metagenome Sequencing to Explore Phylogenomics of Terrestrial Cyanobacteria.</title>
        <authorList>
            <person name="Ward R.D."/>
            <person name="Stajich J.E."/>
            <person name="Johansen J.R."/>
            <person name="Huntemann M."/>
            <person name="Clum A."/>
            <person name="Foster B."/>
            <person name="Foster B."/>
            <person name="Roux S."/>
            <person name="Palaniappan K."/>
            <person name="Varghese N."/>
            <person name="Mukherjee S."/>
            <person name="Reddy T.B.K."/>
            <person name="Daum C."/>
            <person name="Copeland A."/>
            <person name="Chen I.A."/>
            <person name="Ivanova N.N."/>
            <person name="Kyrpides N.C."/>
            <person name="Shapiro N."/>
            <person name="Eloe-Fadrosh E.A."/>
            <person name="Pietrasiak N."/>
        </authorList>
    </citation>
    <scope>NUCLEOTIDE SEQUENCE</scope>
    <source>
        <strain evidence="4">JT2-VF2</strain>
    </source>
</reference>
<dbReference type="NCBIfam" id="NF041518">
    <property type="entry name" value="choice_anch_Q"/>
    <property type="match status" value="1"/>
</dbReference>
<dbReference type="Gene3D" id="2.160.20.10">
    <property type="entry name" value="Single-stranded right-handed beta-helix, Pectin lyase-like"/>
    <property type="match status" value="1"/>
</dbReference>
<gene>
    <name evidence="4" type="ORF">KME32_23745</name>
</gene>
<evidence type="ECO:0000313" key="4">
    <source>
        <dbReference type="EMBL" id="MBW4564097.1"/>
    </source>
</evidence>
<dbReference type="EMBL" id="JAHHHN010000018">
    <property type="protein sequence ID" value="MBW4564097.1"/>
    <property type="molecule type" value="Genomic_DNA"/>
</dbReference>
<reference evidence="4" key="1">
    <citation type="submission" date="2021-05" db="EMBL/GenBank/DDBJ databases">
        <authorList>
            <person name="Pietrasiak N."/>
            <person name="Ward R."/>
            <person name="Stajich J.E."/>
            <person name="Kurbessoian T."/>
        </authorList>
    </citation>
    <scope>NUCLEOTIDE SEQUENCE</scope>
    <source>
        <strain evidence="4">JT2-VF2</strain>
    </source>
</reference>
<comment type="caution">
    <text evidence="4">The sequence shown here is derived from an EMBL/GenBank/DDBJ whole genome shotgun (WGS) entry which is preliminary data.</text>
</comment>
<dbReference type="GO" id="GO:0005576">
    <property type="term" value="C:extracellular region"/>
    <property type="evidence" value="ECO:0007669"/>
    <property type="project" value="UniProtKB-SubCell"/>
</dbReference>
<comment type="subcellular location">
    <subcellularLocation>
        <location evidence="1">Secreted</location>
    </subcellularLocation>
</comment>
<protein>
    <submittedName>
        <fullName evidence="4">Right-handed parallel beta-helix repeat-containing protein</fullName>
    </submittedName>
</protein>
<keyword evidence="2" id="KW-0964">Secreted</keyword>
<dbReference type="PANTHER" id="PTHR40088">
    <property type="entry name" value="PECTATE LYASE (EUROFUNG)"/>
    <property type="match status" value="1"/>
</dbReference>
<evidence type="ECO:0000256" key="2">
    <source>
        <dbReference type="ARBA" id="ARBA00022525"/>
    </source>
</evidence>
<dbReference type="SMART" id="SM00710">
    <property type="entry name" value="PbH1"/>
    <property type="match status" value="5"/>
</dbReference>
<evidence type="ECO:0000256" key="1">
    <source>
        <dbReference type="ARBA" id="ARBA00004613"/>
    </source>
</evidence>
<keyword evidence="3" id="KW-0732">Signal</keyword>
<dbReference type="InterPro" id="IPR011050">
    <property type="entry name" value="Pectin_lyase_fold/virulence"/>
</dbReference>
<dbReference type="AlphaFoldDB" id="A0A951Q2H9"/>
<organism evidence="4 5">
    <name type="scientific">Mojavia pulchra JT2-VF2</name>
    <dbReference type="NCBI Taxonomy" id="287848"/>
    <lineage>
        <taxon>Bacteria</taxon>
        <taxon>Bacillati</taxon>
        <taxon>Cyanobacteriota</taxon>
        <taxon>Cyanophyceae</taxon>
        <taxon>Nostocales</taxon>
        <taxon>Nostocaceae</taxon>
    </lineage>
</organism>
<sequence length="474" mass="51418">MFFDQPVAITQPANLNNGTGLKAEYFDNADLLAPKLMRTDANASTTVAQVSTTGKTYYVSGSGNDNNNGLSTGSAFRNLSKVGGLVKAGDTVYVMNGTYTGSGSQILLIYQKHGTPSAPITIKAYPGHSPFVKSRNMYAINIVGSSYINIEGLTLEGNNDNVSLQYAQQQKYNTRDPLTNGIGIGVNEKSRHVVIRKNKVSKFGGQGIHSYKSDYVTIENNVVRQNSYYSPMGTSGISTIYNWNSDSNSGSYKMIIRGNTIYENKNYIPWSSVGKITEGHGIIIDDSLNTQQNSLHQKYYGKTLIVNNIIYKNGGAGVNVYSSAYVDVVNNTTFQNALVPDTKLFGEISVFSSENVKVFNNIMYPMKDAVVNGVGGSKNYQYNYNVIYNSSKFNGSVNNNIIWKDPLFRDPHNGNFALKYGSSAIDRGTSYFNGANAPNTDHVGLSRPQDGDSNGGAVIDIGAIEVTAQAALAK</sequence>
<evidence type="ECO:0000313" key="5">
    <source>
        <dbReference type="Proteomes" id="UP000715781"/>
    </source>
</evidence>
<accession>A0A951Q2H9</accession>
<proteinExistence type="predicted"/>